<dbReference type="Proteomes" id="UP000663848">
    <property type="component" value="Unassembled WGS sequence"/>
</dbReference>
<dbReference type="EMBL" id="CAJOBR010000701">
    <property type="protein sequence ID" value="CAF4537860.1"/>
    <property type="molecule type" value="Genomic_DNA"/>
</dbReference>
<proteinExistence type="inferred from homology"/>
<dbReference type="Pfam" id="PF03134">
    <property type="entry name" value="TB2_DP1_HVA22"/>
    <property type="match status" value="1"/>
</dbReference>
<feature type="transmembrane region" description="Helical" evidence="6">
    <location>
        <begin position="63"/>
        <end position="81"/>
    </location>
</feature>
<protein>
    <recommendedName>
        <fullName evidence="9">Receptor expression-enhancing protein</fullName>
    </recommendedName>
</protein>
<evidence type="ECO:0000256" key="3">
    <source>
        <dbReference type="ARBA" id="ARBA00022692"/>
    </source>
</evidence>
<dbReference type="PANTHER" id="PTHR12300">
    <property type="entry name" value="HVA22-LIKE PROTEINS"/>
    <property type="match status" value="1"/>
</dbReference>
<evidence type="ECO:0000256" key="6">
    <source>
        <dbReference type="SAM" id="Phobius"/>
    </source>
</evidence>
<accession>A0A820XUH5</accession>
<dbReference type="PANTHER" id="PTHR12300:SF161">
    <property type="entry name" value="RECEPTOR EXPRESSION-ENHANCING PROTEIN"/>
    <property type="match status" value="1"/>
</dbReference>
<feature type="transmembrane region" description="Helical" evidence="6">
    <location>
        <begin position="41"/>
        <end position="57"/>
    </location>
</feature>
<evidence type="ECO:0000256" key="1">
    <source>
        <dbReference type="ARBA" id="ARBA00004141"/>
    </source>
</evidence>
<dbReference type="AlphaFoldDB" id="A0A820XUH5"/>
<comment type="caution">
    <text evidence="7">The sequence shown here is derived from an EMBL/GenBank/DDBJ whole genome shotgun (WGS) entry which is preliminary data.</text>
</comment>
<evidence type="ECO:0008006" key="9">
    <source>
        <dbReference type="Google" id="ProtNLM"/>
    </source>
</evidence>
<gene>
    <name evidence="7" type="ORF">QYT958_LOCUS7383</name>
</gene>
<evidence type="ECO:0000313" key="7">
    <source>
        <dbReference type="EMBL" id="CAF4537860.1"/>
    </source>
</evidence>
<organism evidence="7 8">
    <name type="scientific">Rotaria socialis</name>
    <dbReference type="NCBI Taxonomy" id="392032"/>
    <lineage>
        <taxon>Eukaryota</taxon>
        <taxon>Metazoa</taxon>
        <taxon>Spiralia</taxon>
        <taxon>Gnathifera</taxon>
        <taxon>Rotifera</taxon>
        <taxon>Eurotatoria</taxon>
        <taxon>Bdelloidea</taxon>
        <taxon>Philodinida</taxon>
        <taxon>Philodinidae</taxon>
        <taxon>Rotaria</taxon>
    </lineage>
</organism>
<comment type="similarity">
    <text evidence="2">Belongs to the DP1 family.</text>
</comment>
<comment type="subcellular location">
    <subcellularLocation>
        <location evidence="1">Membrane</location>
        <topology evidence="1">Multi-pass membrane protein</topology>
    </subcellularLocation>
</comment>
<dbReference type="GO" id="GO:0016020">
    <property type="term" value="C:membrane"/>
    <property type="evidence" value="ECO:0007669"/>
    <property type="project" value="UniProtKB-SubCell"/>
</dbReference>
<evidence type="ECO:0000256" key="4">
    <source>
        <dbReference type="ARBA" id="ARBA00022989"/>
    </source>
</evidence>
<evidence type="ECO:0000256" key="2">
    <source>
        <dbReference type="ARBA" id="ARBA00008573"/>
    </source>
</evidence>
<keyword evidence="4 6" id="KW-1133">Transmembrane helix</keyword>
<evidence type="ECO:0000256" key="5">
    <source>
        <dbReference type="ARBA" id="ARBA00023136"/>
    </source>
</evidence>
<sequence>MAGLFMDIFRKIEAPLKSCTCSGPINWYLGIVQQITRLKREQIIISTLGIVAIYLIFGWRNDFVCNFIGFFYPTFASLWTVESKVTNERTQWLVYWVIYTSLSLIEYSRYTFIHTLTGYWLVKCIFLIWLMLPGQNSGTHIIYGRIINRFLFQILQLRKTNPKTRFYNEFAGKSNIEKADMYDKYGNPEGRAYDLGRDGSFTEYAILIGQLYIESELSDEAMQKPTDALKVKGFQVKHVKGEVAFLSELRSKRYQIVWVISTNNTADATLISALTEFHSTGGGIFLFADNVPYISPVSEFLNKTFGVTLAGDFYGQQTLTYKENGHLSAGNFGQHAIFTGIKNLFEGVTICHPVHSTAASTGVLITVATATDGNPSISVYDPPTTSTEGRLCLDCGFTKLFINWNDAGTERYIVNVSCWLAGIDRHNTF</sequence>
<name>A0A820XUH5_9BILA</name>
<keyword evidence="5 6" id="KW-0472">Membrane</keyword>
<dbReference type="InterPro" id="IPR004345">
    <property type="entry name" value="TB2_DP1_HVA22"/>
</dbReference>
<feature type="transmembrane region" description="Helical" evidence="6">
    <location>
        <begin position="93"/>
        <end position="110"/>
    </location>
</feature>
<keyword evidence="3 6" id="KW-0812">Transmembrane</keyword>
<reference evidence="7" key="1">
    <citation type="submission" date="2021-02" db="EMBL/GenBank/DDBJ databases">
        <authorList>
            <person name="Nowell W R."/>
        </authorList>
    </citation>
    <scope>NUCLEOTIDE SEQUENCE</scope>
</reference>
<evidence type="ECO:0000313" key="8">
    <source>
        <dbReference type="Proteomes" id="UP000663848"/>
    </source>
</evidence>